<keyword evidence="3" id="KW-0206">Cytoskeleton</keyword>
<feature type="compositionally biased region" description="Basic and acidic residues" evidence="4">
    <location>
        <begin position="2169"/>
        <end position="2178"/>
    </location>
</feature>
<feature type="region of interest" description="Disordered" evidence="4">
    <location>
        <begin position="1980"/>
        <end position="1999"/>
    </location>
</feature>
<feature type="compositionally biased region" description="Low complexity" evidence="4">
    <location>
        <begin position="496"/>
        <end position="510"/>
    </location>
</feature>
<dbReference type="PANTHER" id="PTHR21553">
    <property type="entry name" value="ALMS1-RELATED"/>
    <property type="match status" value="1"/>
</dbReference>
<evidence type="ECO:0000256" key="3">
    <source>
        <dbReference type="ARBA" id="ARBA00023212"/>
    </source>
</evidence>
<evidence type="ECO:0000256" key="2">
    <source>
        <dbReference type="ARBA" id="ARBA00022490"/>
    </source>
</evidence>
<keyword evidence="2" id="KW-0963">Cytoplasm</keyword>
<sequence length="2338" mass="241327">MQSIQESRFSPCLPLLLSPALAETFLQGSQMDFLPLRGIPDVSGASLEHSGPPHVHGSALPSPCQHSQPVGQADPGAAALPAEPLGSRRDRGDRGTQQEAAGPRGRGDPAPPAPEEGLGKGLEQPWGTAGEDGHCCARSSQDSDGPAAGSELSEGNKESPGQEESSSSSSGNSSYTTALTKFSEKSERGMRQEKVKAVGSGAGVLEKLENGKKVPELGLPSNFCDILRKGRATNSAARDVLCAAAAGAGRGAQEERGEQLGGSQGALLALQQQQPAGRLGTEGLVPAVPPSQPQEAAPCPGHSPGQAEPAGSRDELTASDCSIERGHRATEISPSFSLGAEGSFSLHLAHPNFQSTPGLFLKKAGKAEGRAGVVEIPPDLQASPSHSNEEAPGESPAPGCPGEQQPPQSAVDKTCACLESLELESPCPGRMQSLPSLGFLEKVGARLESLELESPCPGRMQSLPSLGFLEKVGAWDVGQPQQGPDATSSRVPGAVPPAREASSARPRASSCVLPVQKGPGDAEGRAAPACGGTGSLGSLRFPLPEALPAPALSRSRSDNAVSSSSRALAGASPGQLWGALGGSGSSTTREVAPGSPAEGVRSAARRSSAPAVFVSSAAQLLRKDGSSPAEEHQECEEKGSESLSLSMPSGDDIMDIFGAISLESLSFPDGPGEPQEALVVPGPCPSAGGSSPIPPGAALETPKKEELNIEERIPVYLRNLGIQQSPGTILAPFVPRGSLCELEFSPWQPRSLQPALGTLSEAPPRAQGALLPAFEMCQASRGSDVSPLSVSLAAGSEAGWGQERELPSPREPCPSSPRLPGERPPGQGTVPGAQLPGAAPGGPPRGAQGAAGAEQDVPGRSPGRAARAGGAPAGPESRSSGSSGQGWAAGTLSGAGHDTDLDRASQSSGVGSESSQGQGGHSLLGPGALRELRELLAWAEGLAASWSHAARPTVPCREPGQDPKGARLGQDRIPELQRRLSWDEAVVQSGEQGQGLGMHPLPPASCQLPWGEPLAVSSQRREGLKGMALEPRTGKSTGRSEPEGCSGVTTGRSQAASVGLAQSSASSRLSASTAPGPGHPPALQPLGSVTAGLGGSQGSLCQPGRAAGTRGSEDSSSGDSLSARVRSLLGRPGHSQELGSAPGLFQSSVPGAGSAPGLFQSSVPGAGSAPGPFQSSVPGAGSAPGPFQSSLPGAGSAPGLFQSSVPGAGSARSRAGSSSSSGDSLAARVRSLLGTTSPGIPASRLLRSAEEHESKIRAWVKLKLASQSQERGPDWDEETLPRMEGVEAELLPKARKPGQAKDPWLCGLEAASEYLRKQERVQASSCPRDRGGHLSRTHGQLSSTHGQLSSTHGQLSSTRGQLSSTEGQLSSTQGQLSSTHGQLSSTHGQLSSSHGHLSRTQGQLSSTQGQLSSTEGQLSSSHGQLSSSHGQLSRTGELFQPSSPPAAPLPTADPWDWSLLQDVQLKPWGAADLQDIHLKPCSTADLQDAQLKPCSTADLQLKPCSTADLQDAQLKPCSTADLQLKLCSAAELQDVQLQPPAVGHPSSMAELRAPLARDDGAGGSAAAPCAHGELSLAGLGPGQGWGQPGGPSPCSSPCSQSRAGLLPGEQGLGTEPRAARQGCAPSPGPAVSAAAAGAAAGPAAPQQAARQPGSLAGKRQSPGAEQPQLVPGAVPEGDARRATAGGLSQEVQASPEPPAPSPSPPRQQEIPPGHSRLPQSSESPSPAARRALLQGPAQAWAQGRKSPEEPPEEAGREQLGAAQPFPADEALSTVPEAPSWPVRRFLSCVHITLSSRAGSGGNGIQPWDKPHGRARAVTSKAAPEASVEAAPASPPAEGAPEAPSSAEPVAPAGPSRAFSPRQELLQGSARARLRDWGARGTPSSAPAAKAGTRTSDAATQITTEGATRATLSAEICVDAQDGGGPAQLPSLPSAPEAPGIAAPSRREIPPFPRQPAQPLLLPYKPSGSSGMYYVPFQKPGATVSPGEPEASTASSHSELRIPGENSALQLFERGGSNSFRLLAAAVELQLELRGLQALSGIAESLEVLPAHWCWGLLEVPRVEQGWVCESSGTGQPGLSINSRTEHTIPFSLESTCASSSSWGPSSALSSKRRARMLNKGIQAGTPWLVPAEDLEWEWRKENQCSATPGPGPAWFEPWGSTKAWREPLREKNREEQPRLARGAAVPTGAGRGLGQPLGKLTLQEALALHRPDFISRSGQRLRHLRLLREERRLHKAQRDRLLPAQRDRLLPAQGDRLLPAQQLLQPAGRRKDCRAANHPVSNRGFLMKEKRRAIPKREMLQRSKRIYEQLPEVRRKREEEQRKQEYSSYRLRAQLYKT</sequence>
<feature type="domain" description="ALMS motif" evidence="5">
    <location>
        <begin position="2198"/>
        <end position="2337"/>
    </location>
</feature>
<dbReference type="Proteomes" id="UP000197619">
    <property type="component" value="Unassembled WGS sequence"/>
</dbReference>
<feature type="compositionally biased region" description="Low complexity" evidence="4">
    <location>
        <begin position="1367"/>
        <end position="1433"/>
    </location>
</feature>
<feature type="compositionally biased region" description="Low complexity" evidence="4">
    <location>
        <begin position="1720"/>
        <end position="1731"/>
    </location>
</feature>
<comment type="caution">
    <text evidence="6">The sequence shown here is derived from an EMBL/GenBank/DDBJ whole genome shotgun (WGS) entry which is preliminary data.</text>
</comment>
<dbReference type="GO" id="GO:0005829">
    <property type="term" value="C:cytosol"/>
    <property type="evidence" value="ECO:0007669"/>
    <property type="project" value="TreeGrafter"/>
</dbReference>
<dbReference type="GO" id="GO:0005813">
    <property type="term" value="C:centrosome"/>
    <property type="evidence" value="ECO:0007669"/>
    <property type="project" value="UniProtKB-SubCell"/>
</dbReference>
<dbReference type="GO" id="GO:0008017">
    <property type="term" value="F:microtubule binding"/>
    <property type="evidence" value="ECO:0007669"/>
    <property type="project" value="TreeGrafter"/>
</dbReference>
<dbReference type="Pfam" id="PF15309">
    <property type="entry name" value="ALMS_motif"/>
    <property type="match status" value="1"/>
</dbReference>
<evidence type="ECO:0000313" key="7">
    <source>
        <dbReference type="Proteomes" id="UP000197619"/>
    </source>
</evidence>
<feature type="region of interest" description="Disordered" evidence="4">
    <location>
        <begin position="1794"/>
        <end position="1898"/>
    </location>
</feature>
<feature type="compositionally biased region" description="Basic and acidic residues" evidence="4">
    <location>
        <begin position="959"/>
        <end position="976"/>
    </location>
</feature>
<dbReference type="PANTHER" id="PTHR21553:SF22">
    <property type="entry name" value="CENTROSOME-ASSOCIATED PROTEIN ALMS1"/>
    <property type="match status" value="1"/>
</dbReference>
<feature type="compositionally biased region" description="Low complexity" evidence="4">
    <location>
        <begin position="1629"/>
        <end position="1654"/>
    </location>
</feature>
<feature type="compositionally biased region" description="Low complexity" evidence="4">
    <location>
        <begin position="845"/>
        <end position="890"/>
    </location>
</feature>
<feature type="compositionally biased region" description="Pro residues" evidence="4">
    <location>
        <begin position="1695"/>
        <end position="1705"/>
    </location>
</feature>
<feature type="region of interest" description="Disordered" evidence="4">
    <location>
        <begin position="947"/>
        <end position="976"/>
    </location>
</feature>
<feature type="compositionally biased region" description="Low complexity" evidence="4">
    <location>
        <begin position="1821"/>
        <end position="1855"/>
    </location>
</feature>
<feature type="region of interest" description="Disordered" evidence="4">
    <location>
        <begin position="44"/>
        <end position="202"/>
    </location>
</feature>
<feature type="compositionally biased region" description="Polar residues" evidence="4">
    <location>
        <begin position="479"/>
        <end position="490"/>
    </location>
</feature>
<feature type="compositionally biased region" description="Low complexity" evidence="4">
    <location>
        <begin position="71"/>
        <end position="85"/>
    </location>
</feature>
<accession>A0A218U9T0</accession>
<feature type="region of interest" description="Disordered" evidence="4">
    <location>
        <begin position="622"/>
        <end position="648"/>
    </location>
</feature>
<feature type="compositionally biased region" description="Basic and acidic residues" evidence="4">
    <location>
        <begin position="86"/>
        <end position="96"/>
    </location>
</feature>
<feature type="non-terminal residue" evidence="6">
    <location>
        <position position="2338"/>
    </location>
</feature>
<protein>
    <submittedName>
        <fullName evidence="6">Alstrom syndrome protein 1</fullName>
    </submittedName>
</protein>
<evidence type="ECO:0000256" key="4">
    <source>
        <dbReference type="SAM" id="MobiDB-lite"/>
    </source>
</evidence>
<feature type="compositionally biased region" description="Low complexity" evidence="4">
    <location>
        <begin position="1592"/>
        <end position="1601"/>
    </location>
</feature>
<feature type="compositionally biased region" description="Polar residues" evidence="4">
    <location>
        <begin position="1337"/>
        <end position="1366"/>
    </location>
</feature>
<feature type="compositionally biased region" description="Basic and acidic residues" evidence="4">
    <location>
        <begin position="182"/>
        <end position="196"/>
    </location>
</feature>
<feature type="region of interest" description="Disordered" evidence="4">
    <location>
        <begin position="1578"/>
        <end position="1774"/>
    </location>
</feature>
<feature type="region of interest" description="Disordered" evidence="4">
    <location>
        <begin position="247"/>
        <end position="319"/>
    </location>
</feature>
<gene>
    <name evidence="6" type="primary">ALMS1</name>
    <name evidence="6" type="ORF">RLOC_00005223</name>
</gene>
<feature type="compositionally biased region" description="Low complexity" evidence="4">
    <location>
        <begin position="905"/>
        <end position="916"/>
    </location>
</feature>
<evidence type="ECO:0000313" key="6">
    <source>
        <dbReference type="EMBL" id="OWK50435.1"/>
    </source>
</evidence>
<keyword evidence="7" id="KW-1185">Reference proteome</keyword>
<feature type="region of interest" description="Disordered" evidence="4">
    <location>
        <begin position="477"/>
        <end position="529"/>
    </location>
</feature>
<dbReference type="Gene3D" id="1.20.5.340">
    <property type="match status" value="1"/>
</dbReference>
<feature type="compositionally biased region" description="Gly residues" evidence="4">
    <location>
        <begin position="1579"/>
        <end position="1589"/>
    </location>
</feature>
<reference evidence="6 7" key="1">
    <citation type="submission" date="2017-05" db="EMBL/GenBank/DDBJ databases">
        <title>Genome of assembly of the Bengalese finch, Lonchura striata domestica.</title>
        <authorList>
            <person name="Colquitt B.M."/>
            <person name="Brainard M.S."/>
        </authorList>
    </citation>
    <scope>NUCLEOTIDE SEQUENCE [LARGE SCALE GENOMIC DNA]</scope>
    <source>
        <strain evidence="6">White83orange57</strain>
    </source>
</reference>
<dbReference type="EMBL" id="MUZQ01000550">
    <property type="protein sequence ID" value="OWK50435.1"/>
    <property type="molecule type" value="Genomic_DNA"/>
</dbReference>
<feature type="compositionally biased region" description="Low complexity" evidence="4">
    <location>
        <begin position="265"/>
        <end position="279"/>
    </location>
</feature>
<comment type="subcellular location">
    <subcellularLocation>
        <location evidence="1">Cytoplasm</location>
        <location evidence="1">Cytoskeleton</location>
        <location evidence="1">Microtubule organizing center</location>
        <location evidence="1">Centrosome</location>
    </subcellularLocation>
</comment>
<feature type="region of interest" description="Disordered" evidence="4">
    <location>
        <begin position="1321"/>
        <end position="1453"/>
    </location>
</feature>
<organism evidence="6 7">
    <name type="scientific">Lonchura striata</name>
    <name type="common">white-rumped munia</name>
    <dbReference type="NCBI Taxonomy" id="40157"/>
    <lineage>
        <taxon>Eukaryota</taxon>
        <taxon>Metazoa</taxon>
        <taxon>Chordata</taxon>
        <taxon>Craniata</taxon>
        <taxon>Vertebrata</taxon>
        <taxon>Euteleostomi</taxon>
        <taxon>Archelosauria</taxon>
        <taxon>Archosauria</taxon>
        <taxon>Dinosauria</taxon>
        <taxon>Saurischia</taxon>
        <taxon>Theropoda</taxon>
        <taxon>Coelurosauria</taxon>
        <taxon>Aves</taxon>
        <taxon>Neognathae</taxon>
        <taxon>Neoaves</taxon>
        <taxon>Telluraves</taxon>
        <taxon>Australaves</taxon>
        <taxon>Passeriformes</taxon>
        <taxon>Passeroidea</taxon>
        <taxon>Estrildidae</taxon>
        <taxon>Estrildinae</taxon>
        <taxon>Lonchura</taxon>
    </lineage>
</organism>
<evidence type="ECO:0000256" key="1">
    <source>
        <dbReference type="ARBA" id="ARBA00004300"/>
    </source>
</evidence>
<evidence type="ECO:0000259" key="5">
    <source>
        <dbReference type="Pfam" id="PF15309"/>
    </source>
</evidence>
<feature type="compositionally biased region" description="Basic and acidic residues" evidence="4">
    <location>
        <begin position="622"/>
        <end position="640"/>
    </location>
</feature>
<dbReference type="GO" id="GO:0005814">
    <property type="term" value="C:centriole"/>
    <property type="evidence" value="ECO:0007669"/>
    <property type="project" value="TreeGrafter"/>
</dbReference>
<feature type="compositionally biased region" description="Polar residues" evidence="4">
    <location>
        <begin position="1047"/>
        <end position="1056"/>
    </location>
</feature>
<feature type="region of interest" description="Disordered" evidence="4">
    <location>
        <begin position="2169"/>
        <end position="2196"/>
    </location>
</feature>
<dbReference type="InterPro" id="IPR029299">
    <property type="entry name" value="ALMS_motif"/>
</dbReference>
<feature type="compositionally biased region" description="Low complexity" evidence="4">
    <location>
        <begin position="1061"/>
        <end position="1074"/>
    </location>
</feature>
<dbReference type="GO" id="GO:0046599">
    <property type="term" value="P:regulation of centriole replication"/>
    <property type="evidence" value="ECO:0007669"/>
    <property type="project" value="TreeGrafter"/>
</dbReference>
<feature type="compositionally biased region" description="Basic and acidic residues" evidence="4">
    <location>
        <begin position="1745"/>
        <end position="1756"/>
    </location>
</feature>
<feature type="region of interest" description="Disordered" evidence="4">
    <location>
        <begin position="563"/>
        <end position="606"/>
    </location>
</feature>
<feature type="compositionally biased region" description="Low complexity" evidence="4">
    <location>
        <begin position="158"/>
        <end position="174"/>
    </location>
</feature>
<feature type="region of interest" description="Disordered" evidence="4">
    <location>
        <begin position="796"/>
        <end position="926"/>
    </location>
</feature>
<feature type="compositionally biased region" description="Low complexity" evidence="4">
    <location>
        <begin position="1203"/>
        <end position="1228"/>
    </location>
</feature>
<feature type="compositionally biased region" description="Low complexity" evidence="4">
    <location>
        <begin position="1108"/>
        <end position="1127"/>
    </location>
</feature>
<proteinExistence type="predicted"/>
<feature type="region of interest" description="Disordered" evidence="4">
    <location>
        <begin position="377"/>
        <end position="411"/>
    </location>
</feature>
<name>A0A218U9T0_9PASE</name>
<feature type="region of interest" description="Disordered" evidence="4">
    <location>
        <begin position="1017"/>
        <end position="1247"/>
    </location>
</feature>